<keyword evidence="3" id="KW-1185">Reference proteome</keyword>
<name>A0A7K4VMV5_9EMBE</name>
<organism evidence="2 3">
    <name type="scientific">Emberiza fucata</name>
    <dbReference type="NCBI Taxonomy" id="337179"/>
    <lineage>
        <taxon>Eukaryota</taxon>
        <taxon>Metazoa</taxon>
        <taxon>Chordata</taxon>
        <taxon>Craniata</taxon>
        <taxon>Vertebrata</taxon>
        <taxon>Euteleostomi</taxon>
        <taxon>Archelosauria</taxon>
        <taxon>Archosauria</taxon>
        <taxon>Dinosauria</taxon>
        <taxon>Saurischia</taxon>
        <taxon>Theropoda</taxon>
        <taxon>Coelurosauria</taxon>
        <taxon>Aves</taxon>
        <taxon>Neognathae</taxon>
        <taxon>Neoaves</taxon>
        <taxon>Telluraves</taxon>
        <taxon>Australaves</taxon>
        <taxon>Passeriformes</taxon>
        <taxon>Passeroidea</taxon>
        <taxon>Fringillidae</taxon>
        <taxon>Emberizinae</taxon>
        <taxon>Emberizini</taxon>
        <taxon>Emberiza</taxon>
    </lineage>
</organism>
<comment type="caution">
    <text evidence="2">The sequence shown here is derived from an EMBL/GenBank/DDBJ whole genome shotgun (WGS) entry which is preliminary data.</text>
</comment>
<feature type="domain" description="ZP" evidence="1">
    <location>
        <begin position="3"/>
        <end position="59"/>
    </location>
</feature>
<dbReference type="PROSITE" id="PS51034">
    <property type="entry name" value="ZP_2"/>
    <property type="match status" value="1"/>
</dbReference>
<proteinExistence type="predicted"/>
<sequence length="59" mass="6653">AIQCLPDYMHVVVSRDYLQSQGYSARRVTLSDSRCRPTVTSQEVVFNIPYNGCGTIQEV</sequence>
<dbReference type="AlphaFoldDB" id="A0A7K4VMV5"/>
<dbReference type="Gene3D" id="2.60.40.3210">
    <property type="entry name" value="Zona pellucida, ZP-N domain"/>
    <property type="match status" value="1"/>
</dbReference>
<evidence type="ECO:0000313" key="3">
    <source>
        <dbReference type="Proteomes" id="UP000580681"/>
    </source>
</evidence>
<feature type="non-terminal residue" evidence="2">
    <location>
        <position position="1"/>
    </location>
</feature>
<dbReference type="InterPro" id="IPR055356">
    <property type="entry name" value="ZP-N"/>
</dbReference>
<dbReference type="Proteomes" id="UP000580681">
    <property type="component" value="Unassembled WGS sequence"/>
</dbReference>
<accession>A0A7K4VMV5</accession>
<dbReference type="InterPro" id="IPR001507">
    <property type="entry name" value="ZP_dom"/>
</dbReference>
<evidence type="ECO:0000313" key="2">
    <source>
        <dbReference type="EMBL" id="NWR23521.1"/>
    </source>
</evidence>
<feature type="non-terminal residue" evidence="2">
    <location>
        <position position="59"/>
    </location>
</feature>
<reference evidence="2 3" key="1">
    <citation type="submission" date="2019-09" db="EMBL/GenBank/DDBJ databases">
        <title>Bird 10,000 Genomes (B10K) Project - Family phase.</title>
        <authorList>
            <person name="Zhang G."/>
        </authorList>
    </citation>
    <scope>NUCLEOTIDE SEQUENCE [LARGE SCALE GENOMIC DNA]</scope>
    <source>
        <strain evidence="2">B10K-DU-015-11</strain>
        <tissue evidence="2">Mixed tissue sample</tissue>
    </source>
</reference>
<dbReference type="EMBL" id="VYZJ01001313">
    <property type="protein sequence ID" value="NWR23521.1"/>
    <property type="molecule type" value="Genomic_DNA"/>
</dbReference>
<gene>
    <name evidence="2" type="primary">Dmbt1_0</name>
    <name evidence="2" type="ORF">EMBFUC_R05038</name>
</gene>
<dbReference type="Pfam" id="PF23344">
    <property type="entry name" value="ZP-N"/>
    <property type="match status" value="1"/>
</dbReference>
<protein>
    <submittedName>
        <fullName evidence="2">DMBT1 protein</fullName>
    </submittedName>
</protein>
<evidence type="ECO:0000259" key="1">
    <source>
        <dbReference type="PROSITE" id="PS51034"/>
    </source>
</evidence>